<comment type="similarity">
    <text evidence="1">Belongs to the iron-sulfur cluster assembly SufBD family.</text>
</comment>
<dbReference type="EMBL" id="QKLU01000004">
    <property type="protein sequence ID" value="PYF74258.1"/>
    <property type="molecule type" value="Genomic_DNA"/>
</dbReference>
<sequence length="481" mass="53624">MKEKPEALEQAVLNEYKYGFVTDIHTDLIAKGLNEDTIRLISEKKNEPGWMLDWRLKAYAGWLKMEEPTWPNVKYPPIDYQDIIYYAAPKPKKQLNSLEEADPELLKTFEKLGISLNEQKRLTGVAVDVVMDSVSIGTSFKEQLSEIGVIFCSISEAIQQHPDLVKKYMGSVVPMTDNYFAALNSAVFTDGSFCFIPKGVRCPMELSTYFRINAENAGQFERTLIIAEDNAYVSYLEGCTAPMRDEHQLHAAVVELVALEKAEIKYSTVQNWYPGDKNGLGGIYNFVTKRGICKGDHSKISWTQVETGSAITWKYPSVILKGDHSIGEFYSVAFTNNHQQADTGTKMIHLGKNTRSRIVSKGISAGHSNNSYRGLVRASKQAANARNYSQCDSLLLGDKCGAHTFPYIEVKNKTAIVEHEATTSKIGEDQLFYCKQRGIDAETAVALIVNGFAKEVMNQLPMEFAVEAQKLLAISMEGSVG</sequence>
<dbReference type="Proteomes" id="UP000248198">
    <property type="component" value="Unassembled WGS sequence"/>
</dbReference>
<evidence type="ECO:0000259" key="2">
    <source>
        <dbReference type="Pfam" id="PF01458"/>
    </source>
</evidence>
<name>A0A318UGY4_9SPHI</name>
<evidence type="ECO:0000313" key="5">
    <source>
        <dbReference type="Proteomes" id="UP000248198"/>
    </source>
</evidence>
<feature type="domain" description="SUF system FeS cluster assembly SufBD N-terminal" evidence="3">
    <location>
        <begin position="126"/>
        <end position="202"/>
    </location>
</feature>
<dbReference type="AlphaFoldDB" id="A0A318UGY4"/>
<dbReference type="Pfam" id="PF19295">
    <property type="entry name" value="SufBD_N"/>
    <property type="match status" value="1"/>
</dbReference>
<dbReference type="Pfam" id="PF01458">
    <property type="entry name" value="SUFBD_core"/>
    <property type="match status" value="1"/>
</dbReference>
<dbReference type="InterPro" id="IPR055346">
    <property type="entry name" value="Fe-S_cluster_assembly_SufBD"/>
</dbReference>
<reference evidence="4 5" key="1">
    <citation type="submission" date="2018-06" db="EMBL/GenBank/DDBJ databases">
        <title>Genomic Encyclopedia of Archaeal and Bacterial Type Strains, Phase II (KMG-II): from individual species to whole genera.</title>
        <authorList>
            <person name="Goeker M."/>
        </authorList>
    </citation>
    <scope>NUCLEOTIDE SEQUENCE [LARGE SCALE GENOMIC DNA]</scope>
    <source>
        <strain evidence="4 5">DSM 27372</strain>
    </source>
</reference>
<dbReference type="PANTHER" id="PTHR30508">
    <property type="entry name" value="FES CLUSTER ASSEMBLY PROTEIN SUF"/>
    <property type="match status" value="1"/>
</dbReference>
<dbReference type="RefSeq" id="WP_110831400.1">
    <property type="nucleotide sequence ID" value="NZ_QKLU01000004.1"/>
</dbReference>
<dbReference type="NCBIfam" id="NF008773">
    <property type="entry name" value="PRK11814.1"/>
    <property type="match status" value="1"/>
</dbReference>
<keyword evidence="5" id="KW-1185">Reference proteome</keyword>
<dbReference type="SUPFAM" id="SSF101960">
    <property type="entry name" value="Stabilizer of iron transporter SufD"/>
    <property type="match status" value="1"/>
</dbReference>
<dbReference type="OrthoDB" id="9803529at2"/>
<accession>A0A318UGY4</accession>
<dbReference type="InterPro" id="IPR037284">
    <property type="entry name" value="SUF_FeS_clus_asmbl_SufBD_sf"/>
</dbReference>
<proteinExistence type="inferred from homology"/>
<dbReference type="NCBIfam" id="TIGR01980">
    <property type="entry name" value="sufB"/>
    <property type="match status" value="1"/>
</dbReference>
<dbReference type="InterPro" id="IPR045595">
    <property type="entry name" value="SufBD_N"/>
</dbReference>
<evidence type="ECO:0000259" key="3">
    <source>
        <dbReference type="Pfam" id="PF19295"/>
    </source>
</evidence>
<dbReference type="PANTHER" id="PTHR30508:SF1">
    <property type="entry name" value="UPF0051 PROTEIN ABCI8, CHLOROPLASTIC-RELATED"/>
    <property type="match status" value="1"/>
</dbReference>
<evidence type="ECO:0000256" key="1">
    <source>
        <dbReference type="ARBA" id="ARBA00043967"/>
    </source>
</evidence>
<dbReference type="InterPro" id="IPR000825">
    <property type="entry name" value="SUF_FeS_clus_asmbl_SufBD_core"/>
</dbReference>
<comment type="caution">
    <text evidence="4">The sequence shown here is derived from an EMBL/GenBank/DDBJ whole genome shotgun (WGS) entry which is preliminary data.</text>
</comment>
<organism evidence="4 5">
    <name type="scientific">Pedobacter nutrimenti</name>
    <dbReference type="NCBI Taxonomy" id="1241337"/>
    <lineage>
        <taxon>Bacteria</taxon>
        <taxon>Pseudomonadati</taxon>
        <taxon>Bacteroidota</taxon>
        <taxon>Sphingobacteriia</taxon>
        <taxon>Sphingobacteriales</taxon>
        <taxon>Sphingobacteriaceae</taxon>
        <taxon>Pedobacter</taxon>
    </lineage>
</organism>
<feature type="domain" description="SUF system FeS cluster assembly SufBD core" evidence="2">
    <location>
        <begin position="210"/>
        <end position="452"/>
    </location>
</feature>
<dbReference type="GO" id="GO:0016226">
    <property type="term" value="P:iron-sulfur cluster assembly"/>
    <property type="evidence" value="ECO:0007669"/>
    <property type="project" value="InterPro"/>
</dbReference>
<gene>
    <name evidence="4" type="ORF">B0O44_104429</name>
</gene>
<protein>
    <submittedName>
        <fullName evidence="4">Fe-S cluster assembly protein SufB</fullName>
    </submittedName>
</protein>
<evidence type="ECO:0000313" key="4">
    <source>
        <dbReference type="EMBL" id="PYF74258.1"/>
    </source>
</evidence>
<dbReference type="InterPro" id="IPR010231">
    <property type="entry name" value="SUF_FeS_clus_asmbl_SufB"/>
</dbReference>